<sequence>MSKVRNLASTIKHLKGESFKRAAVMIRDYGWGEFFHKLGTRIKYGPGTAVVNNNMYGGELAGESFVKNPSEHKGYQAEERVSFTFTPSVPNIGRIELLTQNRAGGGALEITVSKGDAVLLHAEVGGVAHDDYTAIDFLPICGVMGAALTVSLTCKNGCGVYVNRNKRRHGFSVDGGGSVGCRIYTVHNAEYLHWIANNTPTEKELNYQRARVFNYMPKISIVVPLYNTPEKFLRQMIESVQAQTYSNWELCLADGSTSSKNLGEIAHSYEDARILYRKLEENKGISGNSNEAIRMATGDYVALLDHDDLLMPHALYSYVELVNIDRDYEFMYSDEDKITEDGKYRFNPFFKPDFAPDTLHTFNYITHFSVFKKTLLDKIGGFEDRFNGAQDFDIILRATEKAKKIGHISDILYHWRISEGSTALASSAKSYTVEAGRSAVEAAYQRLGIKNAHVSSCQYPNYYITRYDLPDPKPLISIIIPNKDEKRTLENCITSITEKSTYPNYEIIIAENNSTEKEIFDYYAQLEQDSRIRIVRWDHPFNYSALNNYAASQAKGDLLLFLNNDISVISPDWLEQMAMHAMRPEIGQVGAKLYYPDNTIQHSGIVLKIGPVANHPHKFLSRFDIGYFGLLVAPHNVSSVTAACAMMRASVFREVGGFDETFTVAYNDVDLSLKVREKGYYILWTPFAELYHDESKTRGLETTPEKMERLDHETALWLSKWDKKYPYDPYYNINLTNEKLDYSVSPNKILKDRT</sequence>
<protein>
    <submittedName>
        <fullName evidence="2">Glycosyltransferase, group 2 family protein</fullName>
    </submittedName>
</protein>
<dbReference type="AlphaFoldDB" id="A0A136Q663"/>
<dbReference type="SUPFAM" id="SSF53448">
    <property type="entry name" value="Nucleotide-diphospho-sugar transferases"/>
    <property type="match status" value="2"/>
</dbReference>
<evidence type="ECO:0000313" key="2">
    <source>
        <dbReference type="EMBL" id="KXK66119.1"/>
    </source>
</evidence>
<keyword evidence="3" id="KW-1185">Reference proteome</keyword>
<accession>A0A136Q663</accession>
<dbReference type="Pfam" id="PF00535">
    <property type="entry name" value="Glycos_transf_2"/>
    <property type="match status" value="2"/>
</dbReference>
<dbReference type="GO" id="GO:0016757">
    <property type="term" value="F:glycosyltransferase activity"/>
    <property type="evidence" value="ECO:0007669"/>
    <property type="project" value="UniProtKB-KW"/>
</dbReference>
<organism evidence="2 3">
    <name type="scientific">Christensenella minuta</name>
    <dbReference type="NCBI Taxonomy" id="626937"/>
    <lineage>
        <taxon>Bacteria</taxon>
        <taxon>Bacillati</taxon>
        <taxon>Bacillota</taxon>
        <taxon>Clostridia</taxon>
        <taxon>Christensenellales</taxon>
        <taxon>Christensenellaceae</taxon>
        <taxon>Christensenella</taxon>
    </lineage>
</organism>
<proteinExistence type="predicted"/>
<dbReference type="PANTHER" id="PTHR43179:SF7">
    <property type="entry name" value="RHAMNOSYLTRANSFERASE WBBL"/>
    <property type="match status" value="1"/>
</dbReference>
<dbReference type="Gene3D" id="3.90.550.10">
    <property type="entry name" value="Spore Coat Polysaccharide Biosynthesis Protein SpsA, Chain A"/>
    <property type="match status" value="2"/>
</dbReference>
<gene>
    <name evidence="2" type="ORF">HMPREF3293_00855</name>
</gene>
<comment type="caution">
    <text evidence="2">The sequence shown here is derived from an EMBL/GenBank/DDBJ whole genome shotgun (WGS) entry which is preliminary data.</text>
</comment>
<dbReference type="PATRIC" id="fig|626937.4.peg.840"/>
<dbReference type="KEGG" id="cmiu:B1H56_01285"/>
<dbReference type="InterPro" id="IPR029044">
    <property type="entry name" value="Nucleotide-diphossugar_trans"/>
</dbReference>
<evidence type="ECO:0000313" key="3">
    <source>
        <dbReference type="Proteomes" id="UP000070366"/>
    </source>
</evidence>
<name>A0A136Q663_9FIRM</name>
<dbReference type="EMBL" id="LSZW01000047">
    <property type="protein sequence ID" value="KXK66119.1"/>
    <property type="molecule type" value="Genomic_DNA"/>
</dbReference>
<dbReference type="STRING" id="626937.HMPREF3293_00855"/>
<dbReference type="Proteomes" id="UP000070366">
    <property type="component" value="Unassembled WGS sequence"/>
</dbReference>
<dbReference type="RefSeq" id="WP_066651244.1">
    <property type="nucleotide sequence ID" value="NZ_CABMOF010000003.1"/>
</dbReference>
<dbReference type="PANTHER" id="PTHR43179">
    <property type="entry name" value="RHAMNOSYLTRANSFERASE WBBL"/>
    <property type="match status" value="1"/>
</dbReference>
<reference evidence="2 3" key="1">
    <citation type="submission" date="2016-02" db="EMBL/GenBank/DDBJ databases">
        <authorList>
            <person name="Wen L."/>
            <person name="He K."/>
            <person name="Yang H."/>
        </authorList>
    </citation>
    <scope>NUCLEOTIDE SEQUENCE [LARGE SCALE GENOMIC DNA]</scope>
    <source>
        <strain evidence="2 3">DSM 22607</strain>
    </source>
</reference>
<dbReference type="CDD" id="cd04184">
    <property type="entry name" value="GT2_RfbC_Mx_like"/>
    <property type="match status" value="1"/>
</dbReference>
<dbReference type="OrthoDB" id="525353at2"/>
<feature type="domain" description="Glycosyltransferase 2-like" evidence="1">
    <location>
        <begin position="220"/>
        <end position="379"/>
    </location>
</feature>
<evidence type="ECO:0000259" key="1">
    <source>
        <dbReference type="Pfam" id="PF00535"/>
    </source>
</evidence>
<dbReference type="CDD" id="cd04186">
    <property type="entry name" value="GT_2_like_c"/>
    <property type="match status" value="1"/>
</dbReference>
<keyword evidence="2" id="KW-0808">Transferase</keyword>
<dbReference type="InterPro" id="IPR001173">
    <property type="entry name" value="Glyco_trans_2-like"/>
</dbReference>
<feature type="domain" description="Glycosyltransferase 2-like" evidence="1">
    <location>
        <begin position="477"/>
        <end position="655"/>
    </location>
</feature>